<protein>
    <recommendedName>
        <fullName evidence="4">Thioredoxin domain-containing protein</fullName>
    </recommendedName>
</protein>
<comment type="caution">
    <text evidence="5">The sequence shown here is derived from an EMBL/GenBank/DDBJ whole genome shotgun (WGS) entry which is preliminary data.</text>
</comment>
<proteinExistence type="predicted"/>
<evidence type="ECO:0000256" key="2">
    <source>
        <dbReference type="ARBA" id="ARBA00023284"/>
    </source>
</evidence>
<dbReference type="PANTHER" id="PTHR15337:SF11">
    <property type="entry name" value="THIOREDOXIN DOMAIN-CONTAINING PROTEIN"/>
    <property type="match status" value="1"/>
</dbReference>
<dbReference type="InterPro" id="IPR013766">
    <property type="entry name" value="Thioredoxin_domain"/>
</dbReference>
<accession>A0A2N3HYY5</accession>
<dbReference type="InterPro" id="IPR036249">
    <property type="entry name" value="Thioredoxin-like_sf"/>
</dbReference>
<dbReference type="SUPFAM" id="SSF52833">
    <property type="entry name" value="Thioredoxin-like"/>
    <property type="match status" value="1"/>
</dbReference>
<evidence type="ECO:0000259" key="4">
    <source>
        <dbReference type="PROSITE" id="PS51352"/>
    </source>
</evidence>
<evidence type="ECO:0000313" key="5">
    <source>
        <dbReference type="EMBL" id="PKQ63261.1"/>
    </source>
</evidence>
<organism evidence="5 6">
    <name type="scientific">Labilibaculum manganireducens</name>
    <dbReference type="NCBI Taxonomy" id="1940525"/>
    <lineage>
        <taxon>Bacteria</taxon>
        <taxon>Pseudomonadati</taxon>
        <taxon>Bacteroidota</taxon>
        <taxon>Bacteroidia</taxon>
        <taxon>Marinilabiliales</taxon>
        <taxon>Marinifilaceae</taxon>
        <taxon>Labilibaculum</taxon>
    </lineage>
</organism>
<evidence type="ECO:0000256" key="3">
    <source>
        <dbReference type="SAM" id="SignalP"/>
    </source>
</evidence>
<evidence type="ECO:0000256" key="1">
    <source>
        <dbReference type="ARBA" id="ARBA00022729"/>
    </source>
</evidence>
<reference evidence="5 6" key="1">
    <citation type="journal article" date="2017" name="Front. Microbiol.">
        <title>Labilibaculum manganireducens gen. nov., sp. nov. and Labilibaculum filiforme sp. nov., Novel Bacteroidetes Isolated from Subsurface Sediments of the Baltic Sea.</title>
        <authorList>
            <person name="Vandieken V."/>
            <person name="Marshall I.P."/>
            <person name="Niemann H."/>
            <person name="Engelen B."/>
            <person name="Cypionka H."/>
        </authorList>
    </citation>
    <scope>NUCLEOTIDE SEQUENCE [LARGE SCALE GENOMIC DNA]</scope>
    <source>
        <strain evidence="5 6">59.10-2M</strain>
    </source>
</reference>
<name>A0A2N3HYY5_9BACT</name>
<dbReference type="Proteomes" id="UP000233618">
    <property type="component" value="Unassembled WGS sequence"/>
</dbReference>
<dbReference type="EMBL" id="MVDE01000030">
    <property type="protein sequence ID" value="PKQ63261.1"/>
    <property type="molecule type" value="Genomic_DNA"/>
</dbReference>
<dbReference type="RefSeq" id="WP_101310897.1">
    <property type="nucleotide sequence ID" value="NZ_MVDE01000030.1"/>
</dbReference>
<dbReference type="PROSITE" id="PS00194">
    <property type="entry name" value="THIOREDOXIN_1"/>
    <property type="match status" value="1"/>
</dbReference>
<feature type="domain" description="Thioredoxin" evidence="4">
    <location>
        <begin position="4"/>
        <end position="136"/>
    </location>
</feature>
<evidence type="ECO:0000313" key="6">
    <source>
        <dbReference type="Proteomes" id="UP000233618"/>
    </source>
</evidence>
<feature type="chain" id="PRO_5014606517" description="Thioredoxin domain-containing protein" evidence="3">
    <location>
        <begin position="20"/>
        <end position="392"/>
    </location>
</feature>
<dbReference type="InterPro" id="IPR017937">
    <property type="entry name" value="Thioredoxin_CS"/>
</dbReference>
<dbReference type="InterPro" id="IPR012336">
    <property type="entry name" value="Thioredoxin-like_fold"/>
</dbReference>
<dbReference type="AlphaFoldDB" id="A0A2N3HYY5"/>
<keyword evidence="1 3" id="KW-0732">Signal</keyword>
<feature type="signal peptide" evidence="3">
    <location>
        <begin position="1"/>
        <end position="19"/>
    </location>
</feature>
<gene>
    <name evidence="5" type="ORF">BZG01_16190</name>
</gene>
<dbReference type="PROSITE" id="PS51352">
    <property type="entry name" value="THIOREDOXIN_2"/>
    <property type="match status" value="1"/>
</dbReference>
<keyword evidence="6" id="KW-1185">Reference proteome</keyword>
<keyword evidence="2" id="KW-0676">Redox-active center</keyword>
<dbReference type="Gene3D" id="3.40.30.10">
    <property type="entry name" value="Glutaredoxin"/>
    <property type="match status" value="1"/>
</dbReference>
<sequence>MKNLFVIIVAMLFCGNVFSQGINFEHGTFTEALAKAKAENKPMFIDVFTSWCGPCKKLSKEVFTQKAVGDYFNKSFVSFKLQTDKKETDNKEIADRYHVTAYPTLMWVDGEGELLHLAVGFHEVDKLLTEAKKVFDEDKRVGSSITKWNNGDHSLSVAMNYFAFDKNSKGEFEEYFKGLSEKQKLDSLTFEMISDVRLDTDGDVFAFVVRHRKDYQKVAYDFKIGRAIDQEIDYELQSNFGTEKYKEIVLKYKQIGFDELGLFMKRAEWKYYLNKSDFLSFEKSAVEYLQEFSKPNNYLRNELVWELYGVGKEKFSKFNNPDLVLDWANEFKKKMIEPDQFCYPEFYAYVIAGDINRAKKIGNDYLKSTEGKSDYSSVSTREYVQYLLSEIK</sequence>
<dbReference type="PANTHER" id="PTHR15337">
    <property type="entry name" value="ANTERIOR GRADIENT PROTEIN-RELATED"/>
    <property type="match status" value="1"/>
</dbReference>
<dbReference type="InterPro" id="IPR051099">
    <property type="entry name" value="AGR/TXD"/>
</dbReference>
<dbReference type="Pfam" id="PF13098">
    <property type="entry name" value="Thioredoxin_2"/>
    <property type="match status" value="1"/>
</dbReference>